<evidence type="ECO:0000313" key="8">
    <source>
        <dbReference type="EMBL" id="MBH8562702.1"/>
    </source>
</evidence>
<comment type="function">
    <text evidence="1">This protein may play a role in the biosynthesis of the prosthetic group of nitrogenase (FeMo cofactor).</text>
</comment>
<evidence type="ECO:0000256" key="3">
    <source>
        <dbReference type="ARBA" id="ARBA00011002"/>
    </source>
</evidence>
<dbReference type="SUPFAM" id="SSF53807">
    <property type="entry name" value="Helical backbone' metal receptor"/>
    <property type="match status" value="1"/>
</dbReference>
<name>A0A8J7HNK3_9NOST</name>
<evidence type="ECO:0000313" key="9">
    <source>
        <dbReference type="Proteomes" id="UP000632766"/>
    </source>
</evidence>
<keyword evidence="9" id="KW-1185">Reference proteome</keyword>
<dbReference type="Proteomes" id="UP000632766">
    <property type="component" value="Unassembled WGS sequence"/>
</dbReference>
<evidence type="ECO:0000256" key="6">
    <source>
        <dbReference type="RuleBase" id="RU004021"/>
    </source>
</evidence>
<organism evidence="8 9">
    <name type="scientific">Amazonocrinis nigriterrae CENA67</name>
    <dbReference type="NCBI Taxonomy" id="2794033"/>
    <lineage>
        <taxon>Bacteria</taxon>
        <taxon>Bacillati</taxon>
        <taxon>Cyanobacteriota</taxon>
        <taxon>Cyanophyceae</taxon>
        <taxon>Nostocales</taxon>
        <taxon>Nostocaceae</taxon>
        <taxon>Amazonocrinis</taxon>
        <taxon>Amazonocrinis nigriterrae</taxon>
    </lineage>
</organism>
<dbReference type="InterPro" id="IPR050152">
    <property type="entry name" value="ChlB/BchB/BchZ"/>
</dbReference>
<evidence type="ECO:0000256" key="2">
    <source>
        <dbReference type="ARBA" id="ARBA00005155"/>
    </source>
</evidence>
<dbReference type="NCBIfam" id="TIGR01285">
    <property type="entry name" value="nifN"/>
    <property type="match status" value="1"/>
</dbReference>
<dbReference type="UniPathway" id="UPA00782"/>
<sequence>MAIVTVPNKSVAVNPLKQSQALGASLAFLGLKGMIPLFHGSQGCTAFAKVVLVRHFREAIPLATTAMTEVTTILGGEENLEQAILTLVEKVNPEIIGLCSTGLTETRGDDIERFIKDIRKRHRELDHLPIVFAPTPDFKGALQDGFAAAVESIVREVPKAGGIRTEQVTILAGSAFTPGDVQEIKEMVTAFGLVPIFVPNLGASLDGHLEDGYNAITASGTTVKQLQEVGSSAFTIALGESMRGAAKILEERFGIPYEVFGELTGLEPVDEFLQALAILSSNSVPEKYRRQRRQLQDAMLDTHFYFGAKRVSLALEPDLLWSTVNFLQSMGSQIHAAVTTTKSPLLEQLPIKSVTIGDLEDFEQLAVGSDLLIGNSNVNAIAKRLSIPLYRLGIPIYDRLGNGQFTKVGYRGTMELLFGIGNLFLEQEESLVLSPLSLVKDN</sequence>
<accession>A0A8J7HNK3</accession>
<dbReference type="Gene3D" id="3.40.50.1980">
    <property type="entry name" value="Nitrogenase molybdenum iron protein domain"/>
    <property type="match status" value="3"/>
</dbReference>
<dbReference type="PANTHER" id="PTHR33712">
    <property type="entry name" value="LIGHT-INDEPENDENT PROTOCHLOROPHYLLIDE REDUCTASE SUBUNIT B"/>
    <property type="match status" value="1"/>
</dbReference>
<evidence type="ECO:0000256" key="4">
    <source>
        <dbReference type="ARBA" id="ARBA00013282"/>
    </source>
</evidence>
<dbReference type="InterPro" id="IPR005975">
    <property type="entry name" value="Nase_Mo-Fe_CF"/>
</dbReference>
<evidence type="ECO:0000259" key="7">
    <source>
        <dbReference type="Pfam" id="PF00148"/>
    </source>
</evidence>
<dbReference type="EMBL" id="JAECZC010000015">
    <property type="protein sequence ID" value="MBH8562702.1"/>
    <property type="molecule type" value="Genomic_DNA"/>
</dbReference>
<reference evidence="8 9" key="1">
    <citation type="journal article" date="2021" name="Int. J. Syst. Evol. Microbiol.">
        <title>Amazonocrinis nigriterrae gen. nov., sp. nov., Atlanticothrix silvestris gen. nov., sp. nov. and Dendronalium phyllosphericum gen. nov., sp. nov., nostocacean cyanobacteria from Brazilian environments.</title>
        <authorList>
            <person name="Alvarenga D.O."/>
            <person name="Andreote A.P.D."/>
            <person name="Branco L.H.Z."/>
            <person name="Delbaje E."/>
            <person name="Cruz R.B."/>
            <person name="Varani A.M."/>
            <person name="Fiore M.F."/>
        </authorList>
    </citation>
    <scope>NUCLEOTIDE SEQUENCE [LARGE SCALE GENOMIC DNA]</scope>
    <source>
        <strain evidence="8 9">CENA67</strain>
    </source>
</reference>
<dbReference type="AlphaFoldDB" id="A0A8J7HNK3"/>
<dbReference type="GO" id="GO:0065003">
    <property type="term" value="P:protein-containing complex assembly"/>
    <property type="evidence" value="ECO:0007669"/>
    <property type="project" value="InterPro"/>
</dbReference>
<dbReference type="InterPro" id="IPR000318">
    <property type="entry name" value="Nase_comp1_CS"/>
</dbReference>
<proteinExistence type="inferred from homology"/>
<evidence type="ECO:0000256" key="5">
    <source>
        <dbReference type="ARBA" id="ARBA00023231"/>
    </source>
</evidence>
<dbReference type="PROSITE" id="PS00699">
    <property type="entry name" value="NITROGENASE_1_1"/>
    <property type="match status" value="1"/>
</dbReference>
<gene>
    <name evidence="8" type="primary">nifN</name>
    <name evidence="8" type="ORF">I8748_11015</name>
</gene>
<feature type="domain" description="Nitrogenase/oxidoreductase component 1" evidence="7">
    <location>
        <begin position="19"/>
        <end position="423"/>
    </location>
</feature>
<dbReference type="CDD" id="cd01966">
    <property type="entry name" value="Nitrogenase_NifN_1"/>
    <property type="match status" value="1"/>
</dbReference>
<evidence type="ECO:0000256" key="1">
    <source>
        <dbReference type="ARBA" id="ARBA00003171"/>
    </source>
</evidence>
<comment type="similarity">
    <text evidence="3 6">Belongs to the NifD/NifK/NifE/NifN family.</text>
</comment>
<comment type="caution">
    <text evidence="8">The sequence shown here is derived from an EMBL/GenBank/DDBJ whole genome shotgun (WGS) entry which is preliminary data.</text>
</comment>
<dbReference type="InterPro" id="IPR000510">
    <property type="entry name" value="Nase/OxRdtase_comp1"/>
</dbReference>
<comment type="pathway">
    <text evidence="2">Cofactor biosynthesis; Fe-Mo cofactor biosynthesis.</text>
</comment>
<keyword evidence="5 6" id="KW-0535">Nitrogen fixation</keyword>
<dbReference type="Gene3D" id="6.10.250.1090">
    <property type="match status" value="1"/>
</dbReference>
<protein>
    <recommendedName>
        <fullName evidence="4">Nitrogenase iron-molybdenum cofactor biosynthesis protein NifN</fullName>
    </recommendedName>
</protein>
<dbReference type="GO" id="GO:0016163">
    <property type="term" value="F:nitrogenase activity"/>
    <property type="evidence" value="ECO:0007669"/>
    <property type="project" value="InterPro"/>
</dbReference>
<dbReference type="RefSeq" id="WP_198124608.1">
    <property type="nucleotide sequence ID" value="NZ_JAECZC010000015.1"/>
</dbReference>
<dbReference type="PANTHER" id="PTHR33712:SF7">
    <property type="entry name" value="LIGHT-INDEPENDENT PROTOCHLOROPHYLLIDE REDUCTASE SUBUNIT B"/>
    <property type="match status" value="1"/>
</dbReference>
<dbReference type="Pfam" id="PF00148">
    <property type="entry name" value="Oxidored_nitro"/>
    <property type="match status" value="1"/>
</dbReference>